<dbReference type="PANTHER" id="PTHR30622">
    <property type="entry name" value="UNDECAPRENYL-DIPHOSPHATASE"/>
    <property type="match status" value="1"/>
</dbReference>
<dbReference type="Pfam" id="PF02673">
    <property type="entry name" value="BacA"/>
    <property type="match status" value="1"/>
</dbReference>
<keyword evidence="8 12" id="KW-1133">Transmembrane helix</keyword>
<feature type="non-terminal residue" evidence="13">
    <location>
        <position position="1"/>
    </location>
</feature>
<dbReference type="GO" id="GO:0050380">
    <property type="term" value="F:undecaprenyl-diphosphatase activity"/>
    <property type="evidence" value="ECO:0007669"/>
    <property type="project" value="UniProtKB-EC"/>
</dbReference>
<feature type="transmembrane region" description="Helical" evidence="12">
    <location>
        <begin position="135"/>
        <end position="153"/>
    </location>
</feature>
<keyword evidence="5" id="KW-1003">Cell membrane</keyword>
<evidence type="ECO:0000256" key="5">
    <source>
        <dbReference type="ARBA" id="ARBA00022475"/>
    </source>
</evidence>
<evidence type="ECO:0000256" key="2">
    <source>
        <dbReference type="ARBA" id="ARBA00010621"/>
    </source>
</evidence>
<evidence type="ECO:0000256" key="3">
    <source>
        <dbReference type="ARBA" id="ARBA00012374"/>
    </source>
</evidence>
<dbReference type="GO" id="GO:0005886">
    <property type="term" value="C:plasma membrane"/>
    <property type="evidence" value="ECO:0007669"/>
    <property type="project" value="UniProtKB-SubCell"/>
</dbReference>
<evidence type="ECO:0000256" key="8">
    <source>
        <dbReference type="ARBA" id="ARBA00022989"/>
    </source>
</evidence>
<evidence type="ECO:0000313" key="13">
    <source>
        <dbReference type="EMBL" id="SVE26440.1"/>
    </source>
</evidence>
<organism evidence="13">
    <name type="scientific">marine metagenome</name>
    <dbReference type="NCBI Taxonomy" id="408172"/>
    <lineage>
        <taxon>unclassified sequences</taxon>
        <taxon>metagenomes</taxon>
        <taxon>ecological metagenomes</taxon>
    </lineage>
</organism>
<feature type="non-terminal residue" evidence="13">
    <location>
        <position position="218"/>
    </location>
</feature>
<comment type="similarity">
    <text evidence="2">Belongs to the UppP family.</text>
</comment>
<reference evidence="13" key="1">
    <citation type="submission" date="2018-05" db="EMBL/GenBank/DDBJ databases">
        <authorList>
            <person name="Lanie J.A."/>
            <person name="Ng W.-L."/>
            <person name="Kazmierczak K.M."/>
            <person name="Andrzejewski T.M."/>
            <person name="Davidsen T.M."/>
            <person name="Wayne K.J."/>
            <person name="Tettelin H."/>
            <person name="Glass J.I."/>
            <person name="Rusch D."/>
            <person name="Podicherti R."/>
            <person name="Tsui H.-C.T."/>
            <person name="Winkler M.E."/>
        </authorList>
    </citation>
    <scope>NUCLEOTIDE SEQUENCE</scope>
</reference>
<comment type="subcellular location">
    <subcellularLocation>
        <location evidence="1">Cell membrane</location>
        <topology evidence="1">Multi-pass membrane protein</topology>
    </subcellularLocation>
</comment>
<dbReference type="AlphaFoldDB" id="A0A383C350"/>
<feature type="transmembrane region" description="Helical" evidence="12">
    <location>
        <begin position="30"/>
        <end position="48"/>
    </location>
</feature>
<evidence type="ECO:0000256" key="11">
    <source>
        <dbReference type="ARBA" id="ARBA00047594"/>
    </source>
</evidence>
<protein>
    <recommendedName>
        <fullName evidence="4">Undecaprenyl-diphosphatase</fullName>
        <ecNumber evidence="3">3.6.1.27</ecNumber>
    </recommendedName>
    <alternativeName>
        <fullName evidence="10">Undecaprenyl pyrophosphate phosphatase</fullName>
    </alternativeName>
</protein>
<keyword evidence="7" id="KW-0378">Hydrolase</keyword>
<evidence type="ECO:0000256" key="1">
    <source>
        <dbReference type="ARBA" id="ARBA00004651"/>
    </source>
</evidence>
<name>A0A383C350_9ZZZZ</name>
<feature type="transmembrane region" description="Helical" evidence="12">
    <location>
        <begin position="104"/>
        <end position="123"/>
    </location>
</feature>
<gene>
    <name evidence="13" type="ORF">METZ01_LOCUS479294</name>
</gene>
<evidence type="ECO:0000256" key="12">
    <source>
        <dbReference type="SAM" id="Phobius"/>
    </source>
</evidence>
<dbReference type="InterPro" id="IPR003824">
    <property type="entry name" value="UppP"/>
</dbReference>
<evidence type="ECO:0000256" key="9">
    <source>
        <dbReference type="ARBA" id="ARBA00023136"/>
    </source>
</evidence>
<evidence type="ECO:0000256" key="4">
    <source>
        <dbReference type="ARBA" id="ARBA00021581"/>
    </source>
</evidence>
<dbReference type="EC" id="3.6.1.27" evidence="3"/>
<comment type="catalytic activity">
    <reaction evidence="11">
        <text>di-trans,octa-cis-undecaprenyl diphosphate + H2O = di-trans,octa-cis-undecaprenyl phosphate + phosphate + H(+)</text>
        <dbReference type="Rhea" id="RHEA:28094"/>
        <dbReference type="ChEBI" id="CHEBI:15377"/>
        <dbReference type="ChEBI" id="CHEBI:15378"/>
        <dbReference type="ChEBI" id="CHEBI:43474"/>
        <dbReference type="ChEBI" id="CHEBI:58405"/>
        <dbReference type="ChEBI" id="CHEBI:60392"/>
        <dbReference type="EC" id="3.6.1.27"/>
    </reaction>
</comment>
<feature type="transmembrane region" description="Helical" evidence="12">
    <location>
        <begin position="73"/>
        <end position="92"/>
    </location>
</feature>
<dbReference type="PANTHER" id="PTHR30622:SF4">
    <property type="entry name" value="UNDECAPRENYL-DIPHOSPHATASE"/>
    <property type="match status" value="1"/>
</dbReference>
<evidence type="ECO:0000256" key="7">
    <source>
        <dbReference type="ARBA" id="ARBA00022801"/>
    </source>
</evidence>
<accession>A0A383C350</accession>
<proteinExistence type="inferred from homology"/>
<keyword evidence="9 12" id="KW-0472">Membrane</keyword>
<sequence length="218" mass="22513">VQGITEFLPISSSGHLLLIPALTGWPDHGLAIDIAAHSGSLCAVLLYFRRDIAAAGKGLISLGLGQGGKDSRFLGYLLLASCPTIVVGAGVVAMEPNLFRNVEVIGWATLVGAVLLYVTDQFASNQGSLRQMKMSHASVIGVFQILALIPGASRAGVTITAGRLCGYSRTEAARFSMLTAVPVITAACAYNFLVLLQNGQSGLIAPALATAGLAFLSS</sequence>
<evidence type="ECO:0000256" key="6">
    <source>
        <dbReference type="ARBA" id="ARBA00022692"/>
    </source>
</evidence>
<evidence type="ECO:0000256" key="10">
    <source>
        <dbReference type="ARBA" id="ARBA00032707"/>
    </source>
</evidence>
<keyword evidence="6 12" id="KW-0812">Transmembrane</keyword>
<dbReference type="EMBL" id="UINC01205319">
    <property type="protein sequence ID" value="SVE26440.1"/>
    <property type="molecule type" value="Genomic_DNA"/>
</dbReference>
<feature type="transmembrane region" description="Helical" evidence="12">
    <location>
        <begin position="173"/>
        <end position="196"/>
    </location>
</feature>